<evidence type="ECO:0000256" key="4">
    <source>
        <dbReference type="SAM" id="MobiDB-lite"/>
    </source>
</evidence>
<feature type="region of interest" description="Disordered" evidence="4">
    <location>
        <begin position="150"/>
        <end position="169"/>
    </location>
</feature>
<evidence type="ECO:0000256" key="3">
    <source>
        <dbReference type="ARBA" id="ARBA00022764"/>
    </source>
</evidence>
<keyword evidence="2 5" id="KW-0732">Signal</keyword>
<gene>
    <name evidence="7" type="ORF">S7S_04560</name>
</gene>
<dbReference type="InterPro" id="IPR014340">
    <property type="entry name" value="LptA"/>
</dbReference>
<dbReference type="NCBIfam" id="TIGR03002">
    <property type="entry name" value="outer_YhbN_LptA"/>
    <property type="match status" value="1"/>
</dbReference>
<dbReference type="GO" id="GO:0030288">
    <property type="term" value="C:outer membrane-bounded periplasmic space"/>
    <property type="evidence" value="ECO:0007669"/>
    <property type="project" value="TreeGrafter"/>
</dbReference>
<keyword evidence="1" id="KW-0813">Transport</keyword>
<feature type="compositionally biased region" description="Polar residues" evidence="4">
    <location>
        <begin position="154"/>
        <end position="169"/>
    </location>
</feature>
<feature type="domain" description="Organic solvent tolerance-like N-terminal" evidence="6">
    <location>
        <begin position="29"/>
        <end position="130"/>
    </location>
</feature>
<dbReference type="Pfam" id="PF03968">
    <property type="entry name" value="LptD_N"/>
    <property type="match status" value="1"/>
</dbReference>
<dbReference type="STRING" id="391936.S7S_04560"/>
<evidence type="ECO:0000256" key="1">
    <source>
        <dbReference type="ARBA" id="ARBA00022448"/>
    </source>
</evidence>
<dbReference type="RefSeq" id="WP_008738292.1">
    <property type="nucleotide sequence ID" value="NZ_CP004387.1"/>
</dbReference>
<dbReference type="PANTHER" id="PTHR36504">
    <property type="entry name" value="LIPOPOLYSACCHARIDE EXPORT SYSTEM PROTEIN LPTA"/>
    <property type="match status" value="1"/>
</dbReference>
<dbReference type="InterPro" id="IPR005653">
    <property type="entry name" value="OstA-like_N"/>
</dbReference>
<dbReference type="GO" id="GO:0015920">
    <property type="term" value="P:lipopolysaccharide transport"/>
    <property type="evidence" value="ECO:0007669"/>
    <property type="project" value="InterPro"/>
</dbReference>
<reference evidence="7 8" key="1">
    <citation type="journal article" date="2012" name="J. Bacteriol.">
        <title>Genome sequence of an alkane-degrading bacterium, Alcanivorax pacificus type strain W11-5, isolated from deep sea sediment.</title>
        <authorList>
            <person name="Lai Q."/>
            <person name="Shao Z."/>
        </authorList>
    </citation>
    <scope>NUCLEOTIDE SEQUENCE [LARGE SCALE GENOMIC DNA]</scope>
    <source>
        <strain evidence="7 8">W11-5</strain>
    </source>
</reference>
<accession>A0A0B4XGU0</accession>
<evidence type="ECO:0000256" key="2">
    <source>
        <dbReference type="ARBA" id="ARBA00022729"/>
    </source>
</evidence>
<dbReference type="AlphaFoldDB" id="A0A0B4XGU0"/>
<feature type="chain" id="PRO_5002111198" description="Organic solvent tolerance-like N-terminal domain-containing protein" evidence="5">
    <location>
        <begin position="21"/>
        <end position="169"/>
    </location>
</feature>
<dbReference type="OrthoDB" id="9795964at2"/>
<dbReference type="GO" id="GO:0017089">
    <property type="term" value="F:glycolipid transfer activity"/>
    <property type="evidence" value="ECO:0007669"/>
    <property type="project" value="TreeGrafter"/>
</dbReference>
<dbReference type="Proteomes" id="UP000006764">
    <property type="component" value="Chromosome"/>
</dbReference>
<feature type="signal peptide" evidence="5">
    <location>
        <begin position="1"/>
        <end position="20"/>
    </location>
</feature>
<dbReference type="InterPro" id="IPR052037">
    <property type="entry name" value="LPS_export_LptA"/>
</dbReference>
<dbReference type="PANTHER" id="PTHR36504:SF1">
    <property type="entry name" value="LIPOPOLYSACCHARIDE EXPORT SYSTEM PROTEIN LPTA"/>
    <property type="match status" value="1"/>
</dbReference>
<dbReference type="EMBL" id="CP004387">
    <property type="protein sequence ID" value="AJD47334.1"/>
    <property type="molecule type" value="Genomic_DNA"/>
</dbReference>
<organism evidence="7 8">
    <name type="scientific">Isoalcanivorax pacificus W11-5</name>
    <dbReference type="NCBI Taxonomy" id="391936"/>
    <lineage>
        <taxon>Bacteria</taxon>
        <taxon>Pseudomonadati</taxon>
        <taxon>Pseudomonadota</taxon>
        <taxon>Gammaproteobacteria</taxon>
        <taxon>Oceanospirillales</taxon>
        <taxon>Alcanivoracaceae</taxon>
        <taxon>Isoalcanivorax</taxon>
    </lineage>
</organism>
<evidence type="ECO:0000256" key="5">
    <source>
        <dbReference type="SAM" id="SignalP"/>
    </source>
</evidence>
<proteinExistence type="predicted"/>
<name>A0A0B4XGU0_9GAMM</name>
<keyword evidence="8" id="KW-1185">Reference proteome</keyword>
<protein>
    <recommendedName>
        <fullName evidence="6">Organic solvent tolerance-like N-terminal domain-containing protein</fullName>
    </recommendedName>
</protein>
<dbReference type="HOGENOM" id="CLU_095993_3_0_6"/>
<evidence type="ECO:0000313" key="8">
    <source>
        <dbReference type="Proteomes" id="UP000006764"/>
    </source>
</evidence>
<keyword evidence="3" id="KW-0574">Periplasm</keyword>
<dbReference type="GO" id="GO:0009279">
    <property type="term" value="C:cell outer membrane"/>
    <property type="evidence" value="ECO:0007669"/>
    <property type="project" value="TreeGrafter"/>
</dbReference>
<sequence length="169" mass="18186">MRCLRPDLLLALLLPLAASAAPPQGEVTVTADRAEFRQQDGIGIYEGNAELVQGNRRVNAERIELRLKDGALQRVEATGTPVRLREGDALDARGRTLIYDVAAQTITLTEDAYIRHEGRTFEGASVLYDLGTRNVEASGGGDQRVRLVIPAGDTQGSSGDNTPTEEGTQ</sequence>
<evidence type="ECO:0000313" key="7">
    <source>
        <dbReference type="EMBL" id="AJD47334.1"/>
    </source>
</evidence>
<dbReference type="GO" id="GO:0001530">
    <property type="term" value="F:lipopolysaccharide binding"/>
    <property type="evidence" value="ECO:0007669"/>
    <property type="project" value="InterPro"/>
</dbReference>
<dbReference type="KEGG" id="apac:S7S_04560"/>
<dbReference type="Gene3D" id="2.60.450.10">
    <property type="entry name" value="Lipopolysaccharide (LPS) transport protein A like domain"/>
    <property type="match status" value="1"/>
</dbReference>
<evidence type="ECO:0000259" key="6">
    <source>
        <dbReference type="Pfam" id="PF03968"/>
    </source>
</evidence>